<dbReference type="PANTHER" id="PTHR30213:SF0">
    <property type="entry name" value="UPF0761 MEMBRANE PROTEIN YIHY"/>
    <property type="match status" value="1"/>
</dbReference>
<evidence type="ECO:0000313" key="7">
    <source>
        <dbReference type="EMBL" id="MBH8595825.1"/>
    </source>
</evidence>
<evidence type="ECO:0000256" key="3">
    <source>
        <dbReference type="ARBA" id="ARBA00022692"/>
    </source>
</evidence>
<feature type="transmembrane region" description="Helical" evidence="6">
    <location>
        <begin position="84"/>
        <end position="108"/>
    </location>
</feature>
<keyword evidence="2" id="KW-1003">Cell membrane</keyword>
<dbReference type="EMBL" id="JAECVW010000006">
    <property type="protein sequence ID" value="MBH8595825.1"/>
    <property type="molecule type" value="Genomic_DNA"/>
</dbReference>
<dbReference type="PIRSF" id="PIRSF035875">
    <property type="entry name" value="RNase_BN"/>
    <property type="match status" value="1"/>
</dbReference>
<feature type="transmembrane region" description="Helical" evidence="6">
    <location>
        <begin position="201"/>
        <end position="224"/>
    </location>
</feature>
<comment type="subcellular location">
    <subcellularLocation>
        <location evidence="1">Cell membrane</location>
        <topology evidence="1">Multi-pass membrane protein</topology>
    </subcellularLocation>
</comment>
<dbReference type="Proteomes" id="UP000633619">
    <property type="component" value="Unassembled WGS sequence"/>
</dbReference>
<dbReference type="AlphaFoldDB" id="A0A8I1AEW9"/>
<evidence type="ECO:0000256" key="2">
    <source>
        <dbReference type="ARBA" id="ARBA00022475"/>
    </source>
</evidence>
<feature type="transmembrane region" description="Helical" evidence="6">
    <location>
        <begin position="21"/>
        <end position="47"/>
    </location>
</feature>
<organism evidence="7 8">
    <name type="scientific">Thermoactinomyces intermedius</name>
    <dbReference type="NCBI Taxonomy" id="2024"/>
    <lineage>
        <taxon>Bacteria</taxon>
        <taxon>Bacillati</taxon>
        <taxon>Bacillota</taxon>
        <taxon>Bacilli</taxon>
        <taxon>Bacillales</taxon>
        <taxon>Thermoactinomycetaceae</taxon>
        <taxon>Thermoactinomyces</taxon>
    </lineage>
</organism>
<keyword evidence="4 6" id="KW-1133">Transmembrane helix</keyword>
<sequence length="274" mass="31577">MFWEFIRELKQRILKERLYDLAAQLAYYFLMSLFPFLLFTVTVLAYLPVSSDNILRLIRPFAPEDTYVLVENNLRIILDQQRGGIFSVSLIVTLYLASIAFQSVIRILNNAYQVKQTRPFFIQWLLGIVLMMGLLIAITVSLILPVFGKIIGEFVFGLLGLSDFFYEVWIWLRWILSSCVLFLVFFFVYKFAPNRKIGTMEALPGAVFSTIGWQLSSLAFSYYASINNYSHIYGNLGAIIVLVGWIYLSAMILILGGMINATFGQLKKRDRWES</sequence>
<gene>
    <name evidence="7" type="ORF">I8U20_10825</name>
</gene>
<evidence type="ECO:0000256" key="1">
    <source>
        <dbReference type="ARBA" id="ARBA00004651"/>
    </source>
</evidence>
<dbReference type="InterPro" id="IPR017039">
    <property type="entry name" value="Virul_fac_BrkB"/>
</dbReference>
<keyword evidence="5 6" id="KW-0472">Membrane</keyword>
<evidence type="ECO:0000256" key="5">
    <source>
        <dbReference type="ARBA" id="ARBA00023136"/>
    </source>
</evidence>
<name>A0A8I1AEW9_THEIN</name>
<dbReference type="NCBIfam" id="TIGR00765">
    <property type="entry name" value="yihY_not_rbn"/>
    <property type="match status" value="1"/>
</dbReference>
<dbReference type="PANTHER" id="PTHR30213">
    <property type="entry name" value="INNER MEMBRANE PROTEIN YHJD"/>
    <property type="match status" value="1"/>
</dbReference>
<accession>A0A8I1AEW9</accession>
<dbReference type="Pfam" id="PF03631">
    <property type="entry name" value="Virul_fac_BrkB"/>
    <property type="match status" value="1"/>
</dbReference>
<keyword evidence="8" id="KW-1185">Reference proteome</keyword>
<proteinExistence type="predicted"/>
<evidence type="ECO:0000313" key="8">
    <source>
        <dbReference type="Proteomes" id="UP000633619"/>
    </source>
</evidence>
<feature type="transmembrane region" description="Helical" evidence="6">
    <location>
        <begin position="168"/>
        <end position="189"/>
    </location>
</feature>
<evidence type="ECO:0000256" key="6">
    <source>
        <dbReference type="SAM" id="Phobius"/>
    </source>
</evidence>
<feature type="transmembrane region" description="Helical" evidence="6">
    <location>
        <begin position="236"/>
        <end position="259"/>
    </location>
</feature>
<feature type="transmembrane region" description="Helical" evidence="6">
    <location>
        <begin position="120"/>
        <end position="148"/>
    </location>
</feature>
<dbReference type="GO" id="GO:0005886">
    <property type="term" value="C:plasma membrane"/>
    <property type="evidence" value="ECO:0007669"/>
    <property type="project" value="UniProtKB-SubCell"/>
</dbReference>
<evidence type="ECO:0000256" key="4">
    <source>
        <dbReference type="ARBA" id="ARBA00022989"/>
    </source>
</evidence>
<protein>
    <submittedName>
        <fullName evidence="7">YihY/virulence factor BrkB family protein</fullName>
    </submittedName>
</protein>
<comment type="caution">
    <text evidence="7">The sequence shown here is derived from an EMBL/GenBank/DDBJ whole genome shotgun (WGS) entry which is preliminary data.</text>
</comment>
<dbReference type="RefSeq" id="WP_181821671.1">
    <property type="nucleotide sequence ID" value="NZ_JACETT010000052.1"/>
</dbReference>
<keyword evidence="3 6" id="KW-0812">Transmembrane</keyword>
<reference evidence="7 8" key="1">
    <citation type="submission" date="2020-12" db="EMBL/GenBank/DDBJ databases">
        <title>WGS of Thermoactinomyces spp.</title>
        <authorList>
            <person name="Cheng K."/>
        </authorList>
    </citation>
    <scope>NUCLEOTIDE SEQUENCE [LARGE SCALE GENOMIC DNA]</scope>
    <source>
        <strain evidence="8">CICC 10671\DSM 43846</strain>
    </source>
</reference>